<gene>
    <name evidence="2" type="primary">cdka-1</name>
    <name evidence="2" type="ORF">Tcan_04839</name>
</gene>
<protein>
    <submittedName>
        <fullName evidence="2">Cyclin-dependent kinase 5 activator 1</fullName>
    </submittedName>
</protein>
<evidence type="ECO:0000256" key="1">
    <source>
        <dbReference type="SAM" id="MobiDB-lite"/>
    </source>
</evidence>
<dbReference type="OMA" id="PINEPNK"/>
<feature type="compositionally biased region" description="Low complexity" evidence="1">
    <location>
        <begin position="59"/>
        <end position="71"/>
    </location>
</feature>
<proteinExistence type="predicted"/>
<dbReference type="GO" id="GO:0061575">
    <property type="term" value="F:cyclin-dependent protein serine/threonine kinase activator activity"/>
    <property type="evidence" value="ECO:0007669"/>
    <property type="project" value="InterPro"/>
</dbReference>
<evidence type="ECO:0000313" key="3">
    <source>
        <dbReference type="Proteomes" id="UP000031036"/>
    </source>
</evidence>
<dbReference type="Proteomes" id="UP000031036">
    <property type="component" value="Unassembled WGS sequence"/>
</dbReference>
<dbReference type="GO" id="GO:0016301">
    <property type="term" value="F:kinase activity"/>
    <property type="evidence" value="ECO:0007669"/>
    <property type="project" value="UniProtKB-KW"/>
</dbReference>
<evidence type="ECO:0000313" key="2">
    <source>
        <dbReference type="EMBL" id="KHN81956.1"/>
    </source>
</evidence>
<reference evidence="2 3" key="1">
    <citation type="submission" date="2014-11" db="EMBL/GenBank/DDBJ databases">
        <title>Genetic blueprint of the zoonotic pathogen Toxocara canis.</title>
        <authorList>
            <person name="Zhu X.-Q."/>
            <person name="Korhonen P.K."/>
            <person name="Cai H."/>
            <person name="Young N.D."/>
            <person name="Nejsum P."/>
            <person name="von Samson-Himmelstjerna G."/>
            <person name="Boag P.R."/>
            <person name="Tan P."/>
            <person name="Li Q."/>
            <person name="Min J."/>
            <person name="Yang Y."/>
            <person name="Wang X."/>
            <person name="Fang X."/>
            <person name="Hall R.S."/>
            <person name="Hofmann A."/>
            <person name="Sternberg P.W."/>
            <person name="Jex A.R."/>
            <person name="Gasser R.B."/>
        </authorList>
    </citation>
    <scope>NUCLEOTIDE SEQUENCE [LARGE SCALE GENOMIC DNA]</scope>
    <source>
        <strain evidence="2">PN_DK_2014</strain>
    </source>
</reference>
<dbReference type="STRING" id="6265.A0A0B2VEJ0"/>
<dbReference type="AlphaFoldDB" id="A0A0B2VEJ0"/>
<dbReference type="GO" id="GO:0016533">
    <property type="term" value="C:protein kinase 5 complex"/>
    <property type="evidence" value="ECO:0007669"/>
    <property type="project" value="InterPro"/>
</dbReference>
<sequence>MGASLTSPLPHRPPTSVCNHLFTASDAPPLFRTHPINEPNKRHHSMLAVGWNWSKKAAQQIQSQSSKKSSAVTSRSTDSMLLRGSHQRNGTTRELPYIQLSVALDNNQNYKKYEPTTNNSHRRDSITVVDSTTVIPNFYSIREEIRRELKLSKQASFV</sequence>
<dbReference type="Pfam" id="PF03261">
    <property type="entry name" value="CDK5_activator"/>
    <property type="match status" value="1"/>
</dbReference>
<accession>A0A0B2VEJ0</accession>
<keyword evidence="2" id="KW-0418">Kinase</keyword>
<organism evidence="2 3">
    <name type="scientific">Toxocara canis</name>
    <name type="common">Canine roundworm</name>
    <dbReference type="NCBI Taxonomy" id="6265"/>
    <lineage>
        <taxon>Eukaryota</taxon>
        <taxon>Metazoa</taxon>
        <taxon>Ecdysozoa</taxon>
        <taxon>Nematoda</taxon>
        <taxon>Chromadorea</taxon>
        <taxon>Rhabditida</taxon>
        <taxon>Spirurina</taxon>
        <taxon>Ascaridomorpha</taxon>
        <taxon>Ascaridoidea</taxon>
        <taxon>Toxocaridae</taxon>
        <taxon>Toxocara</taxon>
    </lineage>
</organism>
<name>A0A0B2VEJ0_TOXCA</name>
<dbReference type="OrthoDB" id="7676799at2759"/>
<comment type="caution">
    <text evidence="2">The sequence shown here is derived from an EMBL/GenBank/DDBJ whole genome shotgun (WGS) entry which is preliminary data.</text>
</comment>
<dbReference type="InterPro" id="IPR004944">
    <property type="entry name" value="CDK5_activator"/>
</dbReference>
<keyword evidence="3" id="KW-1185">Reference proteome</keyword>
<dbReference type="EMBL" id="JPKZ01001440">
    <property type="protein sequence ID" value="KHN81956.1"/>
    <property type="molecule type" value="Genomic_DNA"/>
</dbReference>
<feature type="region of interest" description="Disordered" evidence="1">
    <location>
        <begin position="59"/>
        <end position="92"/>
    </location>
</feature>
<keyword evidence="2" id="KW-0808">Transferase</keyword>